<dbReference type="InterPro" id="IPR027417">
    <property type="entry name" value="P-loop_NTPase"/>
</dbReference>
<feature type="region of interest" description="Disordered" evidence="2">
    <location>
        <begin position="21"/>
        <end position="58"/>
    </location>
</feature>
<evidence type="ECO:0000259" key="3">
    <source>
        <dbReference type="Pfam" id="PF24883"/>
    </source>
</evidence>
<keyword evidence="5" id="KW-1185">Reference proteome</keyword>
<keyword evidence="1" id="KW-0677">Repeat</keyword>
<evidence type="ECO:0000313" key="5">
    <source>
        <dbReference type="Proteomes" id="UP000559027"/>
    </source>
</evidence>
<feature type="domain" description="Nephrocystin 3-like N-terminal" evidence="3">
    <location>
        <begin position="765"/>
        <end position="928"/>
    </location>
</feature>
<name>A0A8H5G4E7_9AGAR</name>
<dbReference type="Pfam" id="PF24883">
    <property type="entry name" value="NPHP3_N"/>
    <property type="match status" value="2"/>
</dbReference>
<accession>A0A8H5G4E7</accession>
<dbReference type="OrthoDB" id="3046992at2759"/>
<evidence type="ECO:0000313" key="4">
    <source>
        <dbReference type="EMBL" id="KAF5358155.1"/>
    </source>
</evidence>
<dbReference type="EMBL" id="JAACJO010000005">
    <property type="protein sequence ID" value="KAF5358155.1"/>
    <property type="molecule type" value="Genomic_DNA"/>
</dbReference>
<dbReference type="Proteomes" id="UP000559027">
    <property type="component" value="Unassembled WGS sequence"/>
</dbReference>
<evidence type="ECO:0000256" key="2">
    <source>
        <dbReference type="SAM" id="MobiDB-lite"/>
    </source>
</evidence>
<evidence type="ECO:0000256" key="1">
    <source>
        <dbReference type="ARBA" id="ARBA00022737"/>
    </source>
</evidence>
<protein>
    <recommendedName>
        <fullName evidence="3">Nephrocystin 3-like N-terminal domain-containing protein</fullName>
    </recommendedName>
</protein>
<dbReference type="InterPro" id="IPR056884">
    <property type="entry name" value="NPHP3-like_N"/>
</dbReference>
<sequence>MGLDSFIGSLGVLGSWFKRRDRRKGQVRGGEQVSPTTGKAKQPEQEPNTDANIHQSPPPGFFANATNVVINHPIMAETFTSNVNMLASGNAVLQHLAPFTNPDAAVDSSARWPPPACHPGTRVTIGNTLMNWLDDLGRQWSLIWLYGSAGCGKSAVAQTFAEKCVELGRLGATFFFSRPNKRNDPKSVIPTLAYQLATHCPEYKAVITSRLADDPQLLSKAIPIQFKKLIIEPFTHLQHQNSESIKKRFLILLDGLDECQGEAAQCEFIKLIDEVVRVKKDLPLLWLVCSRPEAHLQHTFTRITDCGREELSIDEECRNDVDRYLRDGFYELQLKYNAGPSWPPAEKFDAVSKGGSGHFVFAATALSFIGDETYANPVRRLDKLVAFLEHAEDAGVDNPLAKLDFLYTCILSDIPSDVFPITWRVLAHFIYAREIDSDDAKFLSESAQALCNFVNVDQSTFYGALRKLYSVVDVPSPGKAGTSPLRFYHASFQDFLVDSTRSGRFFIGEQQALVDITKSLLFWHEVDAGHFHTTDGPWSDRTHDHIGGLPGLKWTSGVDVQHLSEQIFSFSSLGSWMGCVKAGFDRGLLSCIIQMDPRYLEPSFTWVKSINCYQEHFPSGFCRTEPSSEFDVQLLDYLARMTNREPVEPASFPLVWHRAENPILREYLLIGHGDKSVIVWYTDNSDDEYRPESFPQGFFANASNVVINNPIMVETFTSNVNMFSNGNAVLQHLVPYTNPDATVDSSARWPPPSCHPGTRITIGNTLMTWLDDRARQWCMIWLYGSAGCGKSAVAQTFAEKCVSLKRLGATFFFSRPNKRNDPNSVIPTIAYQLATHCPDYKAIITSRLADDPQLLSKAIPVQFRELIVAPFSELQAHGCQSVQKPFLILLDGLDECQGEAAQCEFIKLISETIRLKKDLPLLWLICSRPEAHLQHTFLRITDCGRQQLVIDDECRNDVDRYLRDGLFELQVKYNIGPSWPSAEQFDTISKGGSGHFVFAATALGFVGDEEIANPDERLDKLTAFLEHAEDAGADNPLAKLDFLYSCILSDIPSNIFPTTWRILAHFIYIREINEYRVGFLYDSAQALCNFINIDQSTFYSALRRLYSLIDVPPPEKAGTTPIRIYHTSFQDFLVDCTRSGRFAIGKKQALIDVTKSLLFWHEIDAGHFHTGDGPWNDRIHNHASLPELKWTSGIDAQHLSGEIAAVSGYSSWYGCIQSGFDQGLLSRVLQMDPRYLELNFDWVSFVDRYSKKFPRGFCRTEPSNESDTKLLDYLKMMTNQEPVQSASFPLSWAIPQGPKFREFLLVGYGYKSVVIWFTQHGDEDFRMDRLSCGQKPSMVQISEYQEWLRGVGWYKEDDVEDEMDGEDDGLT</sequence>
<dbReference type="PANTHER" id="PTHR10039">
    <property type="entry name" value="AMELOGENIN"/>
    <property type="match status" value="1"/>
</dbReference>
<proteinExistence type="predicted"/>
<dbReference type="SUPFAM" id="SSF52540">
    <property type="entry name" value="P-loop containing nucleoside triphosphate hydrolases"/>
    <property type="match status" value="2"/>
</dbReference>
<comment type="caution">
    <text evidence="4">The sequence shown here is derived from an EMBL/GenBank/DDBJ whole genome shotgun (WGS) entry which is preliminary data.</text>
</comment>
<organism evidence="4 5">
    <name type="scientific">Leucocoprinus leucothites</name>
    <dbReference type="NCBI Taxonomy" id="201217"/>
    <lineage>
        <taxon>Eukaryota</taxon>
        <taxon>Fungi</taxon>
        <taxon>Dikarya</taxon>
        <taxon>Basidiomycota</taxon>
        <taxon>Agaricomycotina</taxon>
        <taxon>Agaricomycetes</taxon>
        <taxon>Agaricomycetidae</taxon>
        <taxon>Agaricales</taxon>
        <taxon>Agaricineae</taxon>
        <taxon>Agaricaceae</taxon>
        <taxon>Leucocoprinus</taxon>
    </lineage>
</organism>
<reference evidence="4 5" key="1">
    <citation type="journal article" date="2020" name="ISME J.">
        <title>Uncovering the hidden diversity of litter-decomposition mechanisms in mushroom-forming fungi.</title>
        <authorList>
            <person name="Floudas D."/>
            <person name="Bentzer J."/>
            <person name="Ahren D."/>
            <person name="Johansson T."/>
            <person name="Persson P."/>
            <person name="Tunlid A."/>
        </authorList>
    </citation>
    <scope>NUCLEOTIDE SEQUENCE [LARGE SCALE GENOMIC DNA]</scope>
    <source>
        <strain evidence="4 5">CBS 146.42</strain>
    </source>
</reference>
<dbReference type="PANTHER" id="PTHR10039:SF17">
    <property type="entry name" value="FUNGAL STAND N-TERMINAL GOODBYE DOMAIN-CONTAINING PROTEIN-RELATED"/>
    <property type="match status" value="1"/>
</dbReference>
<feature type="domain" description="Nephrocystin 3-like N-terminal" evidence="3">
    <location>
        <begin position="128"/>
        <end position="291"/>
    </location>
</feature>
<feature type="compositionally biased region" description="Polar residues" evidence="2">
    <location>
        <begin position="33"/>
        <end position="55"/>
    </location>
</feature>
<dbReference type="Gene3D" id="3.40.50.300">
    <property type="entry name" value="P-loop containing nucleotide triphosphate hydrolases"/>
    <property type="match status" value="2"/>
</dbReference>
<gene>
    <name evidence="4" type="ORF">D9756_001319</name>
</gene>